<keyword evidence="4" id="KW-0804">Transcription</keyword>
<dbReference type="AlphaFoldDB" id="A0A5N8WVU1"/>
<protein>
    <submittedName>
        <fullName evidence="6">BlaI/MecI/CopY family transcriptional regulator</fullName>
    </submittedName>
</protein>
<feature type="compositionally biased region" description="Basic residues" evidence="5">
    <location>
        <begin position="95"/>
        <end position="107"/>
    </location>
</feature>
<dbReference type="InterPro" id="IPR036390">
    <property type="entry name" value="WH_DNA-bd_sf"/>
</dbReference>
<accession>A0A5N8WVU1</accession>
<dbReference type="Proteomes" id="UP000373149">
    <property type="component" value="Unassembled WGS sequence"/>
</dbReference>
<dbReference type="GO" id="GO:0003677">
    <property type="term" value="F:DNA binding"/>
    <property type="evidence" value="ECO:0007669"/>
    <property type="project" value="UniProtKB-KW"/>
</dbReference>
<sequence length="276" mass="29675">MVIGVSPFLADGRVLDAELASDPARPAVATILSRLHAKGTLERERQARGYAYRPIDDPHGLTALLMYGELDRDSDRATILRRLLDVRSPEPPWKGTRRVSRTARARRPAMPPRVVRGCGRGSRRPGVPPGPDGPSRPGPTRVRRGNGRPPRREPRRVAVRAIGRTSRSCRRCAVRAGGPAASPRERESPGDRRRAVAVAGHGPRRPSARTAGAAPGRCSAPRTACAVRARAAGRRGVRGPGVPPPRDGDRRHAPWGSPYGSGPRPVSGSRRPAHAL</sequence>
<dbReference type="InterPro" id="IPR005650">
    <property type="entry name" value="BlaI_family"/>
</dbReference>
<feature type="compositionally biased region" description="Low complexity" evidence="5">
    <location>
        <begin position="220"/>
        <end position="230"/>
    </location>
</feature>
<evidence type="ECO:0000256" key="4">
    <source>
        <dbReference type="ARBA" id="ARBA00023163"/>
    </source>
</evidence>
<dbReference type="GO" id="GO:0045892">
    <property type="term" value="P:negative regulation of DNA-templated transcription"/>
    <property type="evidence" value="ECO:0007669"/>
    <property type="project" value="InterPro"/>
</dbReference>
<dbReference type="EMBL" id="VMNX01000094">
    <property type="protein sequence ID" value="MPY51399.1"/>
    <property type="molecule type" value="Genomic_DNA"/>
</dbReference>
<proteinExistence type="inferred from homology"/>
<feature type="region of interest" description="Disordered" evidence="5">
    <location>
        <begin position="88"/>
        <end position="276"/>
    </location>
</feature>
<evidence type="ECO:0000256" key="3">
    <source>
        <dbReference type="ARBA" id="ARBA00023125"/>
    </source>
</evidence>
<feature type="compositionally biased region" description="Basic and acidic residues" evidence="5">
    <location>
        <begin position="183"/>
        <end position="194"/>
    </location>
</feature>
<evidence type="ECO:0000256" key="1">
    <source>
        <dbReference type="ARBA" id="ARBA00011046"/>
    </source>
</evidence>
<dbReference type="Pfam" id="PF03965">
    <property type="entry name" value="Penicillinase_R"/>
    <property type="match status" value="1"/>
</dbReference>
<keyword evidence="7" id="KW-1185">Reference proteome</keyword>
<dbReference type="SUPFAM" id="SSF46785">
    <property type="entry name" value="Winged helix' DNA-binding domain"/>
    <property type="match status" value="1"/>
</dbReference>
<comment type="caution">
    <text evidence="6">The sequence shown here is derived from an EMBL/GenBank/DDBJ whole genome shotgun (WGS) entry which is preliminary data.</text>
</comment>
<dbReference type="InterPro" id="IPR036388">
    <property type="entry name" value="WH-like_DNA-bd_sf"/>
</dbReference>
<organism evidence="6 7">
    <name type="scientific">Streptomyces acidicola</name>
    <dbReference type="NCBI Taxonomy" id="2596892"/>
    <lineage>
        <taxon>Bacteria</taxon>
        <taxon>Bacillati</taxon>
        <taxon>Actinomycetota</taxon>
        <taxon>Actinomycetes</taxon>
        <taxon>Kitasatosporales</taxon>
        <taxon>Streptomycetaceae</taxon>
        <taxon>Streptomyces</taxon>
    </lineage>
</organism>
<evidence type="ECO:0000256" key="5">
    <source>
        <dbReference type="SAM" id="MobiDB-lite"/>
    </source>
</evidence>
<keyword evidence="3" id="KW-0238">DNA-binding</keyword>
<evidence type="ECO:0000313" key="7">
    <source>
        <dbReference type="Proteomes" id="UP000373149"/>
    </source>
</evidence>
<evidence type="ECO:0000256" key="2">
    <source>
        <dbReference type="ARBA" id="ARBA00023015"/>
    </source>
</evidence>
<dbReference type="Gene3D" id="1.10.10.10">
    <property type="entry name" value="Winged helix-like DNA-binding domain superfamily/Winged helix DNA-binding domain"/>
    <property type="match status" value="1"/>
</dbReference>
<feature type="compositionally biased region" description="Pro residues" evidence="5">
    <location>
        <begin position="126"/>
        <end position="137"/>
    </location>
</feature>
<comment type="similarity">
    <text evidence="1">Belongs to the BlaI transcriptional regulatory family.</text>
</comment>
<name>A0A5N8WVU1_9ACTN</name>
<evidence type="ECO:0000313" key="6">
    <source>
        <dbReference type="EMBL" id="MPY51399.1"/>
    </source>
</evidence>
<reference evidence="6 7" key="1">
    <citation type="submission" date="2019-09" db="EMBL/GenBank/DDBJ databases">
        <authorList>
            <person name="Duangmal K."/>
            <person name="Teo W.F.A."/>
            <person name="Lipun K."/>
        </authorList>
    </citation>
    <scope>NUCLEOTIDE SEQUENCE [LARGE SCALE GENOMIC DNA]</scope>
    <source>
        <strain evidence="6 7">K1PN6</strain>
    </source>
</reference>
<keyword evidence="2" id="KW-0805">Transcription regulation</keyword>
<gene>
    <name evidence="6" type="ORF">FPZ41_23700</name>
</gene>